<reference evidence="1" key="1">
    <citation type="submission" date="2020-10" db="EMBL/GenBank/DDBJ databases">
        <authorList>
            <person name="Gilroy R."/>
        </authorList>
    </citation>
    <scope>NUCLEOTIDE SEQUENCE</scope>
    <source>
        <strain evidence="1">CHK195-11698</strain>
    </source>
</reference>
<dbReference type="EMBL" id="DVMJ01000111">
    <property type="protein sequence ID" value="HIU14752.1"/>
    <property type="molecule type" value="Genomic_DNA"/>
</dbReference>
<dbReference type="Proteomes" id="UP000824175">
    <property type="component" value="Unassembled WGS sequence"/>
</dbReference>
<sequence>MQRYSKITQKDCREIVLLKAFPCLWSKCRFCDYILDNDRDETHMAALNHEVLSQITGEYGVLEVIDSASFFELPSQTIEEIFTLIQTKKIHTLYIESHYLHRQKIADFKKQLGIRVIIKSGIETFDDDFRNRVLNKNVHFQSIEELKTWVDSPCLMVGIQGQTKAMIERDMAILTSSFEHGTISLYRNNTTPIKRDQALIDWFKQTYAYLKEDPRYDYLDEPTDFGVGD</sequence>
<accession>A0A9D1HRU0</accession>
<organism evidence="1 2">
    <name type="scientific">Candidatus Fimiplasma intestinipullorum</name>
    <dbReference type="NCBI Taxonomy" id="2840825"/>
    <lineage>
        <taxon>Bacteria</taxon>
        <taxon>Bacillati</taxon>
        <taxon>Bacillota</taxon>
        <taxon>Clostridia</taxon>
        <taxon>Eubacteriales</taxon>
        <taxon>Candidatus Fimiplasma</taxon>
    </lineage>
</organism>
<name>A0A9D1HRU0_9FIRM</name>
<proteinExistence type="predicted"/>
<comment type="caution">
    <text evidence="1">The sequence shown here is derived from an EMBL/GenBank/DDBJ whole genome shotgun (WGS) entry which is preliminary data.</text>
</comment>
<protein>
    <submittedName>
        <fullName evidence="1">Radical SAM protein</fullName>
    </submittedName>
</protein>
<gene>
    <name evidence="1" type="ORF">IAD15_11915</name>
</gene>
<evidence type="ECO:0000313" key="1">
    <source>
        <dbReference type="EMBL" id="HIU14752.1"/>
    </source>
</evidence>
<reference evidence="1" key="2">
    <citation type="journal article" date="2021" name="PeerJ">
        <title>Extensive microbial diversity within the chicken gut microbiome revealed by metagenomics and culture.</title>
        <authorList>
            <person name="Gilroy R."/>
            <person name="Ravi A."/>
            <person name="Getino M."/>
            <person name="Pursley I."/>
            <person name="Horton D.L."/>
            <person name="Alikhan N.F."/>
            <person name="Baker D."/>
            <person name="Gharbi K."/>
            <person name="Hall N."/>
            <person name="Watson M."/>
            <person name="Adriaenssens E.M."/>
            <person name="Foster-Nyarko E."/>
            <person name="Jarju S."/>
            <person name="Secka A."/>
            <person name="Antonio M."/>
            <person name="Oren A."/>
            <person name="Chaudhuri R.R."/>
            <person name="La Ragione R."/>
            <person name="Hildebrand F."/>
            <person name="Pallen M.J."/>
        </authorList>
    </citation>
    <scope>NUCLEOTIDE SEQUENCE</scope>
    <source>
        <strain evidence="1">CHK195-11698</strain>
    </source>
</reference>
<dbReference type="AlphaFoldDB" id="A0A9D1HRU0"/>
<evidence type="ECO:0000313" key="2">
    <source>
        <dbReference type="Proteomes" id="UP000824175"/>
    </source>
</evidence>